<dbReference type="EMBL" id="PSNX01000008">
    <property type="protein sequence ID" value="PPE66279.1"/>
    <property type="molecule type" value="Genomic_DNA"/>
</dbReference>
<dbReference type="CDD" id="cd00570">
    <property type="entry name" value="GST_N_family"/>
    <property type="match status" value="1"/>
</dbReference>
<feature type="domain" description="GST C-terminal" evidence="2">
    <location>
        <begin position="81"/>
        <end position="212"/>
    </location>
</feature>
<dbReference type="OrthoDB" id="5242791at2"/>
<dbReference type="SUPFAM" id="SSF52833">
    <property type="entry name" value="Thioredoxin-like"/>
    <property type="match status" value="1"/>
</dbReference>
<dbReference type="GO" id="GO:0005737">
    <property type="term" value="C:cytoplasm"/>
    <property type="evidence" value="ECO:0007669"/>
    <property type="project" value="TreeGrafter"/>
</dbReference>
<evidence type="ECO:0000313" key="4">
    <source>
        <dbReference type="Proteomes" id="UP000238605"/>
    </source>
</evidence>
<dbReference type="PANTHER" id="PTHR43968">
    <property type="match status" value="1"/>
</dbReference>
<dbReference type="InterPro" id="IPR050983">
    <property type="entry name" value="GST_Omega/HSP26"/>
</dbReference>
<proteinExistence type="predicted"/>
<gene>
    <name evidence="3" type="ORF">C1704_09900</name>
</gene>
<name>A0A2S5SU94_9BURK</name>
<keyword evidence="4" id="KW-1185">Reference proteome</keyword>
<reference evidence="3 4" key="1">
    <citation type="submission" date="2018-02" db="EMBL/GenBank/DDBJ databases">
        <title>Reclassifiation of [Polyangium] brachysporum DSM 7029 as Guopingzhaonella breviflexa gen. nov., sp. nov., a member of the family Comamonadaceae.</title>
        <authorList>
            <person name="Tang B."/>
        </authorList>
    </citation>
    <scope>NUCLEOTIDE SEQUENCE [LARGE SCALE GENOMIC DNA]</scope>
    <source>
        <strain evidence="3 4">BCRC 80649</strain>
    </source>
</reference>
<dbReference type="Gene3D" id="3.40.30.10">
    <property type="entry name" value="Glutaredoxin"/>
    <property type="match status" value="1"/>
</dbReference>
<dbReference type="PROSITE" id="PS50404">
    <property type="entry name" value="GST_NTER"/>
    <property type="match status" value="1"/>
</dbReference>
<dbReference type="PANTHER" id="PTHR43968:SF6">
    <property type="entry name" value="GLUTATHIONE S-TRANSFERASE OMEGA"/>
    <property type="match status" value="1"/>
</dbReference>
<sequence>MFVLCGFPLSNYYNKVKLALLEKGIPFIEEGVGTGEPAKAAGSVLGKVPFARTEHGVICESEALMDYIETRWPHPPLLPADPWQRAKVRELTIFLDLHLELVARELYGQAFFGGTTSEKNRERVRTLLDKHLVGFKQLAQFAPYVAGDHFTQADCAAYVHLPLVALATKSVLGEDLVAAHGIDWKAYVKLVGERESARKVAADRKADQERRLTAKTS</sequence>
<protein>
    <submittedName>
        <fullName evidence="3">Glutathione S-transferase</fullName>
    </submittedName>
</protein>
<dbReference type="InterPro" id="IPR010987">
    <property type="entry name" value="Glutathione-S-Trfase_C-like"/>
</dbReference>
<comment type="caution">
    <text evidence="3">The sequence shown here is derived from an EMBL/GenBank/DDBJ whole genome shotgun (WGS) entry which is preliminary data.</text>
</comment>
<dbReference type="SUPFAM" id="SSF47616">
    <property type="entry name" value="GST C-terminal domain-like"/>
    <property type="match status" value="1"/>
</dbReference>
<dbReference type="InterPro" id="IPR004045">
    <property type="entry name" value="Glutathione_S-Trfase_N"/>
</dbReference>
<accession>A0A2S5SU94</accession>
<dbReference type="PROSITE" id="PS50405">
    <property type="entry name" value="GST_CTER"/>
    <property type="match status" value="1"/>
</dbReference>
<dbReference type="InterPro" id="IPR036249">
    <property type="entry name" value="Thioredoxin-like_sf"/>
</dbReference>
<dbReference type="GO" id="GO:0016740">
    <property type="term" value="F:transferase activity"/>
    <property type="evidence" value="ECO:0007669"/>
    <property type="project" value="UniProtKB-KW"/>
</dbReference>
<dbReference type="Proteomes" id="UP000238605">
    <property type="component" value="Unassembled WGS sequence"/>
</dbReference>
<feature type="domain" description="GST N-terminal" evidence="1">
    <location>
        <begin position="1"/>
        <end position="76"/>
    </location>
</feature>
<evidence type="ECO:0000313" key="3">
    <source>
        <dbReference type="EMBL" id="PPE66279.1"/>
    </source>
</evidence>
<dbReference type="Pfam" id="PF13417">
    <property type="entry name" value="GST_N_3"/>
    <property type="match status" value="1"/>
</dbReference>
<dbReference type="InterPro" id="IPR036282">
    <property type="entry name" value="Glutathione-S-Trfase_C_sf"/>
</dbReference>
<keyword evidence="3" id="KW-0808">Transferase</keyword>
<evidence type="ECO:0000259" key="2">
    <source>
        <dbReference type="PROSITE" id="PS50405"/>
    </source>
</evidence>
<dbReference type="RefSeq" id="WP_104302562.1">
    <property type="nucleotide sequence ID" value="NZ_PSNX01000008.1"/>
</dbReference>
<dbReference type="Gene3D" id="1.20.1050.10">
    <property type="match status" value="1"/>
</dbReference>
<organism evidence="3 4">
    <name type="scientific">Caldimonas caldifontis</name>
    <dbReference type="NCBI Taxonomy" id="1452508"/>
    <lineage>
        <taxon>Bacteria</taxon>
        <taxon>Pseudomonadati</taxon>
        <taxon>Pseudomonadota</taxon>
        <taxon>Betaproteobacteria</taxon>
        <taxon>Burkholderiales</taxon>
        <taxon>Sphaerotilaceae</taxon>
        <taxon>Caldimonas</taxon>
    </lineage>
</organism>
<evidence type="ECO:0000259" key="1">
    <source>
        <dbReference type="PROSITE" id="PS50404"/>
    </source>
</evidence>
<dbReference type="AlphaFoldDB" id="A0A2S5SU94"/>